<feature type="transmembrane region" description="Helical" evidence="2">
    <location>
        <begin position="65"/>
        <end position="86"/>
    </location>
</feature>
<feature type="region of interest" description="Disordered" evidence="1">
    <location>
        <begin position="1"/>
        <end position="38"/>
    </location>
</feature>
<proteinExistence type="predicted"/>
<comment type="caution">
    <text evidence="3">The sequence shown here is derived from an EMBL/GenBank/DDBJ whole genome shotgun (WGS) entry which is preliminary data.</text>
</comment>
<evidence type="ECO:0000313" key="4">
    <source>
        <dbReference type="Proteomes" id="UP001595947"/>
    </source>
</evidence>
<keyword evidence="4" id="KW-1185">Reference proteome</keyword>
<protein>
    <submittedName>
        <fullName evidence="3">Uncharacterized protein</fullName>
    </submittedName>
</protein>
<keyword evidence="2" id="KW-0812">Transmembrane</keyword>
<keyword evidence="2" id="KW-1133">Transmembrane helix</keyword>
<feature type="compositionally biased region" description="Low complexity" evidence="1">
    <location>
        <begin position="7"/>
        <end position="29"/>
    </location>
</feature>
<dbReference type="EMBL" id="JBHSIV010000004">
    <property type="protein sequence ID" value="MFC5061694.1"/>
    <property type="molecule type" value="Genomic_DNA"/>
</dbReference>
<accession>A0ABV9YJZ1</accession>
<evidence type="ECO:0000313" key="3">
    <source>
        <dbReference type="EMBL" id="MFC5061694.1"/>
    </source>
</evidence>
<reference evidence="4" key="1">
    <citation type="journal article" date="2019" name="Int. J. Syst. Evol. Microbiol.">
        <title>The Global Catalogue of Microorganisms (GCM) 10K type strain sequencing project: providing services to taxonomists for standard genome sequencing and annotation.</title>
        <authorList>
            <consortium name="The Broad Institute Genomics Platform"/>
            <consortium name="The Broad Institute Genome Sequencing Center for Infectious Disease"/>
            <person name="Wu L."/>
            <person name="Ma J."/>
        </authorList>
    </citation>
    <scope>NUCLEOTIDE SEQUENCE [LARGE SCALE GENOMIC DNA]</scope>
    <source>
        <strain evidence="4">CGMCC 4.7093</strain>
    </source>
</reference>
<sequence>MTQQIHRTTPVVGTAVPVPRRPSEPSSPSTLAPWTPTPPQGIRWLDATAVPPPSPSSRPPRTRRWVWVTAVAALVAAVALVAGLLVSANRTMTVQGTVVVAGSTALLPGAPCQAPALSDRSVSIFGADGLLVGTAPLSAAGVAVDQWGSSFPFADACRYTFLLSDVQASDDRYRVGVGSSVATTTEFTREQLETRGAAITYGR</sequence>
<dbReference type="RefSeq" id="WP_378035044.1">
    <property type="nucleotide sequence ID" value="NZ_JBHSIV010000004.1"/>
</dbReference>
<keyword evidence="2" id="KW-0472">Membrane</keyword>
<evidence type="ECO:0000256" key="1">
    <source>
        <dbReference type="SAM" id="MobiDB-lite"/>
    </source>
</evidence>
<gene>
    <name evidence="3" type="ORF">ACFPBZ_05725</name>
</gene>
<evidence type="ECO:0000256" key="2">
    <source>
        <dbReference type="SAM" id="Phobius"/>
    </source>
</evidence>
<name>A0ABV9YJZ1_9PSEU</name>
<dbReference type="Proteomes" id="UP001595947">
    <property type="component" value="Unassembled WGS sequence"/>
</dbReference>
<organism evidence="3 4">
    <name type="scientific">Actinomycetospora atypica</name>
    <dbReference type="NCBI Taxonomy" id="1290095"/>
    <lineage>
        <taxon>Bacteria</taxon>
        <taxon>Bacillati</taxon>
        <taxon>Actinomycetota</taxon>
        <taxon>Actinomycetes</taxon>
        <taxon>Pseudonocardiales</taxon>
        <taxon>Pseudonocardiaceae</taxon>
        <taxon>Actinomycetospora</taxon>
    </lineage>
</organism>